<dbReference type="CDD" id="cd00841">
    <property type="entry name" value="MPP_YfcE"/>
    <property type="match status" value="1"/>
</dbReference>
<gene>
    <name evidence="4" type="ORF">IAB37_06825</name>
</gene>
<dbReference type="InterPro" id="IPR029052">
    <property type="entry name" value="Metallo-depent_PP-like"/>
</dbReference>
<dbReference type="EMBL" id="DVHA01000215">
    <property type="protein sequence ID" value="HIR61267.1"/>
    <property type="molecule type" value="Genomic_DNA"/>
</dbReference>
<dbReference type="Pfam" id="PF12850">
    <property type="entry name" value="Metallophos_2"/>
    <property type="match status" value="1"/>
</dbReference>
<dbReference type="AlphaFoldDB" id="A0A9D1J539"/>
<dbReference type="GO" id="GO:0046872">
    <property type="term" value="F:metal ion binding"/>
    <property type="evidence" value="ECO:0007669"/>
    <property type="project" value="UniProtKB-KW"/>
</dbReference>
<dbReference type="EC" id="3.1.4.-" evidence="2"/>
<dbReference type="InterPro" id="IPR041802">
    <property type="entry name" value="MPP_YfcE"/>
</dbReference>
<evidence type="ECO:0000256" key="2">
    <source>
        <dbReference type="RuleBase" id="RU362039"/>
    </source>
</evidence>
<organism evidence="4 5">
    <name type="scientific">Candidatus Faecivivens stercoravium</name>
    <dbReference type="NCBI Taxonomy" id="2840803"/>
    <lineage>
        <taxon>Bacteria</taxon>
        <taxon>Bacillati</taxon>
        <taxon>Bacillota</taxon>
        <taxon>Clostridia</taxon>
        <taxon>Eubacteriales</taxon>
        <taxon>Oscillospiraceae</taxon>
        <taxon>Oscillospiraceae incertae sedis</taxon>
        <taxon>Candidatus Faecivivens</taxon>
    </lineage>
</organism>
<comment type="cofactor">
    <cofactor evidence="2">
        <name>a divalent metal cation</name>
        <dbReference type="ChEBI" id="CHEBI:60240"/>
    </cofactor>
</comment>
<comment type="caution">
    <text evidence="4">The sequence shown here is derived from an EMBL/GenBank/DDBJ whole genome shotgun (WGS) entry which is preliminary data.</text>
</comment>
<keyword evidence="2" id="KW-0479">Metal-binding</keyword>
<reference evidence="4" key="2">
    <citation type="journal article" date="2021" name="PeerJ">
        <title>Extensive microbial diversity within the chicken gut microbiome revealed by metagenomics and culture.</title>
        <authorList>
            <person name="Gilroy R."/>
            <person name="Ravi A."/>
            <person name="Getino M."/>
            <person name="Pursley I."/>
            <person name="Horton D.L."/>
            <person name="Alikhan N.F."/>
            <person name="Baker D."/>
            <person name="Gharbi K."/>
            <person name="Hall N."/>
            <person name="Watson M."/>
            <person name="Adriaenssens E.M."/>
            <person name="Foster-Nyarko E."/>
            <person name="Jarju S."/>
            <person name="Secka A."/>
            <person name="Antonio M."/>
            <person name="Oren A."/>
            <person name="Chaudhuri R.R."/>
            <person name="La Ragione R."/>
            <person name="Hildebrand F."/>
            <person name="Pallen M.J."/>
        </authorList>
    </citation>
    <scope>NUCLEOTIDE SEQUENCE</scope>
    <source>
        <strain evidence="4">CHK189-12415</strain>
    </source>
</reference>
<evidence type="ECO:0000256" key="1">
    <source>
        <dbReference type="ARBA" id="ARBA00008950"/>
    </source>
</evidence>
<evidence type="ECO:0000313" key="5">
    <source>
        <dbReference type="Proteomes" id="UP000824241"/>
    </source>
</evidence>
<reference evidence="4" key="1">
    <citation type="submission" date="2020-10" db="EMBL/GenBank/DDBJ databases">
        <authorList>
            <person name="Gilroy R."/>
        </authorList>
    </citation>
    <scope>NUCLEOTIDE SEQUENCE</scope>
    <source>
        <strain evidence="4">CHK189-12415</strain>
    </source>
</reference>
<dbReference type="InterPro" id="IPR000979">
    <property type="entry name" value="Phosphodiesterase_MJ0936/Vps29"/>
</dbReference>
<dbReference type="Proteomes" id="UP000824241">
    <property type="component" value="Unassembled WGS sequence"/>
</dbReference>
<feature type="domain" description="Calcineurin-like phosphoesterase" evidence="3">
    <location>
        <begin position="5"/>
        <end position="150"/>
    </location>
</feature>
<evidence type="ECO:0000259" key="3">
    <source>
        <dbReference type="Pfam" id="PF12850"/>
    </source>
</evidence>
<dbReference type="InterPro" id="IPR024654">
    <property type="entry name" value="Calcineurin-like_PHP_lpxH"/>
</dbReference>
<dbReference type="NCBIfam" id="TIGR00040">
    <property type="entry name" value="yfcE"/>
    <property type="match status" value="1"/>
</dbReference>
<comment type="similarity">
    <text evidence="1 2">Belongs to the metallophosphoesterase superfamily. YfcE family.</text>
</comment>
<proteinExistence type="inferred from homology"/>
<dbReference type="SUPFAM" id="SSF56300">
    <property type="entry name" value="Metallo-dependent phosphatases"/>
    <property type="match status" value="1"/>
</dbReference>
<evidence type="ECO:0000313" key="4">
    <source>
        <dbReference type="EMBL" id="HIR61267.1"/>
    </source>
</evidence>
<dbReference type="PANTHER" id="PTHR11124">
    <property type="entry name" value="VACUOLAR SORTING PROTEIN VPS29"/>
    <property type="match status" value="1"/>
</dbReference>
<protein>
    <recommendedName>
        <fullName evidence="2">Phosphoesterase</fullName>
        <ecNumber evidence="2">3.1.4.-</ecNumber>
    </recommendedName>
</protein>
<accession>A0A9D1J539</accession>
<name>A0A9D1J539_9FIRM</name>
<dbReference type="Gene3D" id="3.60.21.10">
    <property type="match status" value="1"/>
</dbReference>
<sequence>MDTFRIVVISDTHKDFLSLRKIAERHMQNADLFIHLGDLEEDVKKLKALYPNLPVRQVRGNCDFGSKLKTVDTVEVGGVKIFFCHGHTMMVGSGTGLLEQAAREAGCKIALFGHTHVSCCRYQEGLYVMNPGSPAQPRDGRRSYGIIDITPSGTLPYVVKLDP</sequence>
<dbReference type="GO" id="GO:0016787">
    <property type="term" value="F:hydrolase activity"/>
    <property type="evidence" value="ECO:0007669"/>
    <property type="project" value="UniProtKB-UniRule"/>
</dbReference>